<evidence type="ECO:0000256" key="2">
    <source>
        <dbReference type="SAM" id="SignalP"/>
    </source>
</evidence>
<dbReference type="Pfam" id="PF12248">
    <property type="entry name" value="Methyltransf_FA"/>
    <property type="match status" value="1"/>
</dbReference>
<evidence type="ECO:0000313" key="4">
    <source>
        <dbReference type="EnsemblMetazoa" id="G6105.1:cds"/>
    </source>
</evidence>
<feature type="transmembrane region" description="Helical" evidence="1">
    <location>
        <begin position="258"/>
        <end position="276"/>
    </location>
</feature>
<protein>
    <recommendedName>
        <fullName evidence="3">Farnesoic acid O-methyl transferase domain-containing protein</fullName>
    </recommendedName>
</protein>
<keyword evidence="1" id="KW-0472">Membrane</keyword>
<keyword evidence="5" id="KW-1185">Reference proteome</keyword>
<evidence type="ECO:0000256" key="1">
    <source>
        <dbReference type="SAM" id="Phobius"/>
    </source>
</evidence>
<keyword evidence="2" id="KW-0732">Signal</keyword>
<feature type="transmembrane region" description="Helical" evidence="1">
    <location>
        <begin position="515"/>
        <end position="532"/>
    </location>
</feature>
<reference evidence="4" key="1">
    <citation type="submission" date="2022-08" db="UniProtKB">
        <authorList>
            <consortium name="EnsemblMetazoa"/>
        </authorList>
    </citation>
    <scope>IDENTIFICATION</scope>
    <source>
        <strain evidence="4">05x7-T-G4-1.051#20</strain>
    </source>
</reference>
<name>A0A8W8NAY2_MAGGI</name>
<feature type="chain" id="PRO_5036442752" description="Farnesoic acid O-methyl transferase domain-containing protein" evidence="2">
    <location>
        <begin position="17"/>
        <end position="533"/>
    </location>
</feature>
<feature type="domain" description="Farnesoic acid O-methyl transferase" evidence="3">
    <location>
        <begin position="327"/>
        <end position="403"/>
    </location>
</feature>
<feature type="signal peptide" evidence="2">
    <location>
        <begin position="1"/>
        <end position="16"/>
    </location>
</feature>
<organism evidence="4 5">
    <name type="scientific">Magallana gigas</name>
    <name type="common">Pacific oyster</name>
    <name type="synonym">Crassostrea gigas</name>
    <dbReference type="NCBI Taxonomy" id="29159"/>
    <lineage>
        <taxon>Eukaryota</taxon>
        <taxon>Metazoa</taxon>
        <taxon>Spiralia</taxon>
        <taxon>Lophotrochozoa</taxon>
        <taxon>Mollusca</taxon>
        <taxon>Bivalvia</taxon>
        <taxon>Autobranchia</taxon>
        <taxon>Pteriomorphia</taxon>
        <taxon>Ostreida</taxon>
        <taxon>Ostreoidea</taxon>
        <taxon>Ostreidae</taxon>
        <taxon>Magallana</taxon>
    </lineage>
</organism>
<accession>A0A8W8NAY2</accession>
<proteinExistence type="predicted"/>
<dbReference type="AlphaFoldDB" id="A0A8W8NAY2"/>
<evidence type="ECO:0000259" key="3">
    <source>
        <dbReference type="Pfam" id="PF12248"/>
    </source>
</evidence>
<sequence length="533" mass="59466">MLGILWIAASFKLAETLYQTQTINITTPGNSTRISLAPYGLNATGRTYLTFRADIFTKFSYPCSNLCNDSNEYWISWGDDNDDLIQEWRMGRGTVVLTSIIGTNPFNFRYPEYISISSENYPADWQFDVNYTNTLEQAPTTPDTTTSQPTESVTVEITEIATVEVTETVTVEDTPMTSNPSITSFPQTTQSSTNGVNGSLYCYCSLNKSCETKHYSEEELAQMLQILVQELKVSIKDTNAYRRRLISAPDDRPSAQRMGGVGATVICLVILGIVLMDFPRVVHFFRGEDKKKLEYERKLSKMAAYVITTEAGQSYTDLATYGITAVNRTSLLLNVKGCDNAHIGIYQNGGVRQNMVEFVLGARMNDGYDIREYVNGASAVYQVSKKGVLLDCNEFRAFWISWGLTPAGHRSWLLGLGHEVFSDVIANFTNTQPDNATVNATLTRLDHSQFTTEPLKANFCGTETCACKTMANFTEEDLNEFVKNISRILKVDKKQTSLYRRSLISVREERTSAQVIGNVGLIFIVAVVGGYVL</sequence>
<dbReference type="EnsemblMetazoa" id="G6105.1">
    <property type="protein sequence ID" value="G6105.1:cds"/>
    <property type="gene ID" value="G6105"/>
</dbReference>
<evidence type="ECO:0000313" key="5">
    <source>
        <dbReference type="Proteomes" id="UP000005408"/>
    </source>
</evidence>
<dbReference type="InterPro" id="IPR022041">
    <property type="entry name" value="Methyltransf_FA"/>
</dbReference>
<dbReference type="Proteomes" id="UP000005408">
    <property type="component" value="Unassembled WGS sequence"/>
</dbReference>
<keyword evidence="1" id="KW-0812">Transmembrane</keyword>
<keyword evidence="1" id="KW-1133">Transmembrane helix</keyword>